<feature type="domain" description="Signal transduction histidine kinase subgroup 3 dimerisation and phosphoacceptor" evidence="10">
    <location>
        <begin position="166"/>
        <end position="229"/>
    </location>
</feature>
<dbReference type="GO" id="GO:0000155">
    <property type="term" value="F:phosphorelay sensor kinase activity"/>
    <property type="evidence" value="ECO:0007669"/>
    <property type="project" value="InterPro"/>
</dbReference>
<keyword evidence="12" id="KW-1185">Reference proteome</keyword>
<dbReference type="SUPFAM" id="SSF55874">
    <property type="entry name" value="ATPase domain of HSP90 chaperone/DNA topoisomerase II/histidine kinase"/>
    <property type="match status" value="1"/>
</dbReference>
<reference evidence="11 12" key="1">
    <citation type="submission" date="2019-04" db="EMBL/GenBank/DDBJ databases">
        <title>Streptomyces oryziradicis sp. nov., a novel actinomycete isolated from rhizosphere soil of rice (Oryza sativa L.).</title>
        <authorList>
            <person name="Li C."/>
        </authorList>
    </citation>
    <scope>NUCLEOTIDE SEQUENCE [LARGE SCALE GENOMIC DNA]</scope>
    <source>
        <strain evidence="11 12">NEAU-C40</strain>
    </source>
</reference>
<dbReference type="PANTHER" id="PTHR24421:SF10">
    <property type="entry name" value="NITRATE_NITRITE SENSOR PROTEIN NARQ"/>
    <property type="match status" value="1"/>
</dbReference>
<dbReference type="AlphaFoldDB" id="A0A4U0T9A6"/>
<keyword evidence="8" id="KW-0902">Two-component regulatory system</keyword>
<dbReference type="Proteomes" id="UP000305778">
    <property type="component" value="Unassembled WGS sequence"/>
</dbReference>
<dbReference type="GO" id="GO:0016020">
    <property type="term" value="C:membrane"/>
    <property type="evidence" value="ECO:0007669"/>
    <property type="project" value="InterPro"/>
</dbReference>
<dbReference type="Pfam" id="PF07730">
    <property type="entry name" value="HisKA_3"/>
    <property type="match status" value="1"/>
</dbReference>
<dbReference type="EC" id="2.7.13.3" evidence="2"/>
<dbReference type="EMBL" id="SUMC01000001">
    <property type="protein sequence ID" value="TKA13385.1"/>
    <property type="molecule type" value="Genomic_DNA"/>
</dbReference>
<evidence type="ECO:0000256" key="8">
    <source>
        <dbReference type="ARBA" id="ARBA00023012"/>
    </source>
</evidence>
<evidence type="ECO:0000256" key="4">
    <source>
        <dbReference type="ARBA" id="ARBA00022679"/>
    </source>
</evidence>
<evidence type="ECO:0000256" key="5">
    <source>
        <dbReference type="ARBA" id="ARBA00022741"/>
    </source>
</evidence>
<evidence type="ECO:0000313" key="11">
    <source>
        <dbReference type="EMBL" id="TKA13385.1"/>
    </source>
</evidence>
<dbReference type="InterPro" id="IPR036890">
    <property type="entry name" value="HATPase_C_sf"/>
</dbReference>
<keyword evidence="6 11" id="KW-0418">Kinase</keyword>
<dbReference type="Gene3D" id="1.20.5.1930">
    <property type="match status" value="1"/>
</dbReference>
<dbReference type="InterPro" id="IPR050482">
    <property type="entry name" value="Sensor_HK_TwoCompSys"/>
</dbReference>
<dbReference type="InterPro" id="IPR011712">
    <property type="entry name" value="Sig_transdc_His_kin_sub3_dim/P"/>
</dbReference>
<evidence type="ECO:0000313" key="12">
    <source>
        <dbReference type="Proteomes" id="UP000305778"/>
    </source>
</evidence>
<evidence type="ECO:0000256" key="7">
    <source>
        <dbReference type="ARBA" id="ARBA00022840"/>
    </source>
</evidence>
<evidence type="ECO:0000256" key="6">
    <source>
        <dbReference type="ARBA" id="ARBA00022777"/>
    </source>
</evidence>
<feature type="transmembrane region" description="Helical" evidence="9">
    <location>
        <begin position="45"/>
        <end position="68"/>
    </location>
</feature>
<evidence type="ECO:0000256" key="3">
    <source>
        <dbReference type="ARBA" id="ARBA00022553"/>
    </source>
</evidence>
<protein>
    <recommendedName>
        <fullName evidence="2">histidine kinase</fullName>
        <ecNumber evidence="2">2.7.13.3</ecNumber>
    </recommendedName>
</protein>
<evidence type="ECO:0000256" key="1">
    <source>
        <dbReference type="ARBA" id="ARBA00000085"/>
    </source>
</evidence>
<comment type="caution">
    <text evidence="11">The sequence shown here is derived from an EMBL/GenBank/DDBJ whole genome shotgun (WGS) entry which is preliminary data.</text>
</comment>
<comment type="catalytic activity">
    <reaction evidence="1">
        <text>ATP + protein L-histidine = ADP + protein N-phospho-L-histidine.</text>
        <dbReference type="EC" id="2.7.13.3"/>
    </reaction>
</comment>
<evidence type="ECO:0000256" key="2">
    <source>
        <dbReference type="ARBA" id="ARBA00012438"/>
    </source>
</evidence>
<proteinExistence type="predicted"/>
<organism evidence="11 12">
    <name type="scientific">Actinacidiphila oryziradicis</name>
    <dbReference type="NCBI Taxonomy" id="2571141"/>
    <lineage>
        <taxon>Bacteria</taxon>
        <taxon>Bacillati</taxon>
        <taxon>Actinomycetota</taxon>
        <taxon>Actinomycetes</taxon>
        <taxon>Kitasatosporales</taxon>
        <taxon>Streptomycetaceae</taxon>
        <taxon>Actinacidiphila</taxon>
    </lineage>
</organism>
<dbReference type="RefSeq" id="WP_136721545.1">
    <property type="nucleotide sequence ID" value="NZ_SUMC01000001.1"/>
</dbReference>
<keyword evidence="7" id="KW-0067">ATP-binding</keyword>
<dbReference type="GO" id="GO:0046983">
    <property type="term" value="F:protein dimerization activity"/>
    <property type="evidence" value="ECO:0007669"/>
    <property type="project" value="InterPro"/>
</dbReference>
<gene>
    <name evidence="11" type="ORF">FCI23_01405</name>
</gene>
<evidence type="ECO:0000256" key="9">
    <source>
        <dbReference type="SAM" id="Phobius"/>
    </source>
</evidence>
<dbReference type="OrthoDB" id="227596at2"/>
<feature type="transmembrane region" description="Helical" evidence="9">
    <location>
        <begin position="112"/>
        <end position="135"/>
    </location>
</feature>
<keyword evidence="4" id="KW-0808">Transferase</keyword>
<keyword evidence="9" id="KW-0472">Membrane</keyword>
<dbReference type="GO" id="GO:0005524">
    <property type="term" value="F:ATP binding"/>
    <property type="evidence" value="ECO:0007669"/>
    <property type="project" value="UniProtKB-KW"/>
</dbReference>
<dbReference type="CDD" id="cd16917">
    <property type="entry name" value="HATPase_UhpB-NarQ-NarX-like"/>
    <property type="match status" value="1"/>
</dbReference>
<keyword evidence="3" id="KW-0597">Phosphoprotein</keyword>
<accession>A0A4U0T9A6</accession>
<sequence>MALDASLVAVAAVEAWATRSLGGAYALTAAYGAAGALVLRRRLPLTAFAATLPALSLGYIWLAPMGALYTIAADDHRRAWHAWLTGGCAATVAAVSFAPWPWLGPLSWEPAAVVLAALMSALLATAPIALGLLMAARRELAARLGELAESREHERRLAAEQAVVRERARLAREMHDTVAHHISLISVQSGALEATAQSDAARSAAEAVRQLSREALDELRRMVGLLRLPITSQAPSDEPGLADLPALLASAGPDVHGDLPALEDRACPPPVQQAAYRTVQEALTNIRRHAPGAKTHVALRLQGDYLLVCVRNGPCGPAPGPALPSGGHGLTGLRERAAGLGGTLHAAPEPDGGFLVRAALPLGP</sequence>
<dbReference type="Gene3D" id="3.30.565.10">
    <property type="entry name" value="Histidine kinase-like ATPase, C-terminal domain"/>
    <property type="match status" value="1"/>
</dbReference>
<feature type="transmembrane region" description="Helical" evidence="9">
    <location>
        <begin position="80"/>
        <end position="100"/>
    </location>
</feature>
<dbReference type="PANTHER" id="PTHR24421">
    <property type="entry name" value="NITRATE/NITRITE SENSOR PROTEIN NARX-RELATED"/>
    <property type="match status" value="1"/>
</dbReference>
<evidence type="ECO:0000259" key="10">
    <source>
        <dbReference type="Pfam" id="PF07730"/>
    </source>
</evidence>
<name>A0A4U0T9A6_9ACTN</name>
<keyword evidence="5" id="KW-0547">Nucleotide-binding</keyword>
<feature type="transmembrane region" description="Helical" evidence="9">
    <location>
        <begin position="21"/>
        <end position="39"/>
    </location>
</feature>
<keyword evidence="9" id="KW-0812">Transmembrane</keyword>
<keyword evidence="9" id="KW-1133">Transmembrane helix</keyword>